<feature type="transmembrane region" description="Helical" evidence="20">
    <location>
        <begin position="972"/>
        <end position="992"/>
    </location>
</feature>
<dbReference type="SUPFAM" id="SSF81321">
    <property type="entry name" value="Family A G protein-coupled receptor-like"/>
    <property type="match status" value="2"/>
</dbReference>
<keyword evidence="3" id="KW-1003">Cell membrane</keyword>
<gene>
    <name evidence="23" type="ORF">JRQ81_011487</name>
</gene>
<evidence type="ECO:0000256" key="15">
    <source>
        <dbReference type="ARBA" id="ARBA00023180"/>
    </source>
</evidence>
<feature type="transmembrane region" description="Helical" evidence="20">
    <location>
        <begin position="523"/>
        <end position="553"/>
    </location>
</feature>
<dbReference type="GO" id="GO:0002685">
    <property type="term" value="P:regulation of leukocyte migration"/>
    <property type="evidence" value="ECO:0007669"/>
    <property type="project" value="InterPro"/>
</dbReference>
<dbReference type="GO" id="GO:0009897">
    <property type="term" value="C:external side of plasma membrane"/>
    <property type="evidence" value="ECO:0007669"/>
    <property type="project" value="TreeGrafter"/>
</dbReference>
<feature type="compositionally biased region" description="Polar residues" evidence="19">
    <location>
        <begin position="175"/>
        <end position="189"/>
    </location>
</feature>
<dbReference type="PRINTS" id="PR00657">
    <property type="entry name" value="CCCHEMOKINER"/>
</dbReference>
<keyword evidence="7 18" id="KW-0812">Transmembrane</keyword>
<evidence type="ECO:0000256" key="1">
    <source>
        <dbReference type="ARBA" id="ARBA00004651"/>
    </source>
</evidence>
<evidence type="ECO:0000256" key="2">
    <source>
        <dbReference type="ARBA" id="ARBA00020038"/>
    </source>
</evidence>
<sequence length="1076" mass="121611">MAWMMENINKLLNSKNDPLHPVQAEKNIWQPRTGHKITVCGWIPNGYDRFAINLTGNDDDIAFHFNPRFDKVELPYIVCNTFTGKKWGHEERTSYVPFKAGEDVEIVIKVEEMYYQVFVNHKFILHYRHRLPTHTVNRVVVKGSLKQSKIEIEDMGSSQSWDCTTDRGKPGTHSPLESSVSHMPDSLSSSQKKVVTGATAGIGKAYAFELAKRGLNVVLISRSLEKLNQVAAEIEEQHGRKTKVIQADFTHGSEIYEPIQDALQGLEIGVLVNNVGISQERPTHFLRIPDGNKHVDNIVNCNMLSMVKVASAVFLCRKKGIVINLSSFLGRRPYPMMVMYSASKAFNDFFSRVLDMEYGPKGIIVQSVLPMFVDTNLIRSVHAVCVMSPKAFVRQALDTVGITNRTAGCLSHAILASDTFRPEDLGYDYGNTSDSYDNSSDFYCMTPHCDVNPIQGFARTFLPPFYSLICLLGLWGNGMVIAVLLRAKEALPRTDIFIFNLAVADILFVLTLPFWAVQEVYGWIFGNFLCKVVGGIFKINYYASIFFLVCISFDRYLSIVHVIRMYNRNTMSVFHLFSLALWLFCFLLTLPDFIYLSTDFDSRQNVRSCALNPPDMRWKISLDFVNQIGAFLLPLLAMAYFYTHIIFTLLLSKGLHKYKALRVILAVVAAFFFCWSPYHVVQFVNTLIDLEILSSDCKREERVDIAAIITTAVGFLHCCLNPPLYAFIGVKFRNKFLDLLERLGCLFTGYPDIDPNAMPCTQSEIGAFARYFGPAVFSVGFVAGLLGNGLVLAVLGGHRCPWFFADYLLFQLAVADLLLVFTLPFWATQFAQNWVFGEFLCKFVGALSTMNSYSTIFLLTTFSVERYLAIMHAVQVHRCLKLFHLCLACVLLWGVSVALSAVELHFRTVSYIPQAGAVICHRDFRPKEAESWRLGLRLISFMFGFLLPLLGMAFCYCRILARLHQGGLSCKATPLCLVLVITLLFLLCWGPFHGFLLVDSLQRLGHLARDCAREKALDLGLLFSQSLGLLHSCLNPLAYALVGVKFRREVSRIFHNWIRCKLRRQSLNVPQHSQAT</sequence>
<dbReference type="InterPro" id="IPR002347">
    <property type="entry name" value="SDR_fam"/>
</dbReference>
<dbReference type="OrthoDB" id="9818824at2759"/>
<evidence type="ECO:0000256" key="3">
    <source>
        <dbReference type="ARBA" id="ARBA00022475"/>
    </source>
</evidence>
<dbReference type="InterPro" id="IPR050119">
    <property type="entry name" value="CCR1-9-like"/>
</dbReference>
<dbReference type="InterPro" id="IPR000276">
    <property type="entry name" value="GPCR_Rhodpsn"/>
</dbReference>
<dbReference type="GO" id="GO:0001525">
    <property type="term" value="P:angiogenesis"/>
    <property type="evidence" value="ECO:0007669"/>
    <property type="project" value="UniProtKB-KW"/>
</dbReference>
<dbReference type="SMART" id="SM00908">
    <property type="entry name" value="Gal-bind_lectin"/>
    <property type="match status" value="1"/>
</dbReference>
<feature type="transmembrane region" description="Helical" evidence="20">
    <location>
        <begin position="771"/>
        <end position="795"/>
    </location>
</feature>
<dbReference type="EMBL" id="JAPFRF010000023">
    <property type="protein sequence ID" value="KAJ7303972.1"/>
    <property type="molecule type" value="Genomic_DNA"/>
</dbReference>
<name>A0A9Q1AQL9_9SAUR</name>
<feature type="transmembrane region" description="Helical" evidence="20">
    <location>
        <begin position="497"/>
        <end position="517"/>
    </location>
</feature>
<evidence type="ECO:0000256" key="20">
    <source>
        <dbReference type="SAM" id="Phobius"/>
    </source>
</evidence>
<keyword evidence="6" id="KW-0037">Angiogenesis</keyword>
<dbReference type="GO" id="GO:0019722">
    <property type="term" value="P:calcium-mediated signaling"/>
    <property type="evidence" value="ECO:0007669"/>
    <property type="project" value="TreeGrafter"/>
</dbReference>
<dbReference type="InterPro" id="IPR004070">
    <property type="entry name" value="Chemokine_CXCR3"/>
</dbReference>
<feature type="region of interest" description="Disordered" evidence="19">
    <location>
        <begin position="156"/>
        <end position="189"/>
    </location>
</feature>
<dbReference type="SUPFAM" id="SSF49899">
    <property type="entry name" value="Concanavalin A-like lectins/glucanases"/>
    <property type="match status" value="1"/>
</dbReference>
<keyword evidence="13" id="KW-1015">Disulfide bond</keyword>
<dbReference type="Proteomes" id="UP001142489">
    <property type="component" value="Unassembled WGS sequence"/>
</dbReference>
<evidence type="ECO:0000313" key="23">
    <source>
        <dbReference type="EMBL" id="KAJ7303972.1"/>
    </source>
</evidence>
<keyword evidence="10 20" id="KW-1133">Transmembrane helix</keyword>
<evidence type="ECO:0000256" key="6">
    <source>
        <dbReference type="ARBA" id="ARBA00022657"/>
    </source>
</evidence>
<dbReference type="InterPro" id="IPR001079">
    <property type="entry name" value="Galectin_CRD"/>
</dbReference>
<evidence type="ECO:0000256" key="16">
    <source>
        <dbReference type="ARBA" id="ARBA00023224"/>
    </source>
</evidence>
<evidence type="ECO:0000256" key="14">
    <source>
        <dbReference type="ARBA" id="ARBA00023170"/>
    </source>
</evidence>
<dbReference type="PANTHER" id="PTHR10489:SF671">
    <property type="entry name" value="C-X-C CHEMOKINE RECEPTOR TYPE 3"/>
    <property type="match status" value="1"/>
</dbReference>
<keyword evidence="5" id="KW-0765">Sulfation</keyword>
<feature type="transmembrane region" description="Helical" evidence="20">
    <location>
        <begin position="663"/>
        <end position="681"/>
    </location>
</feature>
<evidence type="ECO:0000256" key="5">
    <source>
        <dbReference type="ARBA" id="ARBA00022641"/>
    </source>
</evidence>
<evidence type="ECO:0000256" key="19">
    <source>
        <dbReference type="SAM" id="MobiDB-lite"/>
    </source>
</evidence>
<feature type="domain" description="G-protein coupled receptors family 1 profile" evidence="21">
    <location>
        <begin position="787"/>
        <end position="1039"/>
    </location>
</feature>
<dbReference type="Pfam" id="PF00001">
    <property type="entry name" value="7tm_1"/>
    <property type="match status" value="2"/>
</dbReference>
<feature type="transmembrane region" description="Helical" evidence="20">
    <location>
        <begin position="465"/>
        <end position="485"/>
    </location>
</feature>
<dbReference type="PROSITE" id="PS50262">
    <property type="entry name" value="G_PROTEIN_RECEP_F1_2"/>
    <property type="match status" value="2"/>
</dbReference>
<dbReference type="CDD" id="cd05356">
    <property type="entry name" value="17beta-HSD1_like_SDR_c"/>
    <property type="match status" value="1"/>
</dbReference>
<keyword evidence="12 20" id="KW-0472">Membrane</keyword>
<evidence type="ECO:0000256" key="4">
    <source>
        <dbReference type="ARBA" id="ARBA00022500"/>
    </source>
</evidence>
<evidence type="ECO:0000256" key="17">
    <source>
        <dbReference type="ARBA" id="ARBA00030908"/>
    </source>
</evidence>
<dbReference type="SMART" id="SM00276">
    <property type="entry name" value="GLECT"/>
    <property type="match status" value="1"/>
</dbReference>
<proteinExistence type="inferred from homology"/>
<keyword evidence="15" id="KW-0325">Glycoprotein</keyword>
<feature type="transmembrane region" description="Helical" evidence="20">
    <location>
        <begin position="628"/>
        <end position="651"/>
    </location>
</feature>
<dbReference type="InterPro" id="IPR000355">
    <property type="entry name" value="Chemokine_rcpt"/>
</dbReference>
<accession>A0A9Q1AQL9</accession>
<organism evidence="23 24">
    <name type="scientific">Phrynocephalus forsythii</name>
    <dbReference type="NCBI Taxonomy" id="171643"/>
    <lineage>
        <taxon>Eukaryota</taxon>
        <taxon>Metazoa</taxon>
        <taxon>Chordata</taxon>
        <taxon>Craniata</taxon>
        <taxon>Vertebrata</taxon>
        <taxon>Euteleostomi</taxon>
        <taxon>Lepidosauria</taxon>
        <taxon>Squamata</taxon>
        <taxon>Bifurcata</taxon>
        <taxon>Unidentata</taxon>
        <taxon>Episquamata</taxon>
        <taxon>Toxicofera</taxon>
        <taxon>Iguania</taxon>
        <taxon>Acrodonta</taxon>
        <taxon>Agamidae</taxon>
        <taxon>Agaminae</taxon>
        <taxon>Phrynocephalus</taxon>
    </lineage>
</organism>
<dbReference type="SUPFAM" id="SSF51735">
    <property type="entry name" value="NAD(P)-binding Rossmann-fold domains"/>
    <property type="match status" value="1"/>
</dbReference>
<feature type="transmembrane region" description="Helical" evidence="20">
    <location>
        <begin position="573"/>
        <end position="596"/>
    </location>
</feature>
<feature type="domain" description="G-protein coupled receptors family 1 profile" evidence="21">
    <location>
        <begin position="476"/>
        <end position="725"/>
    </location>
</feature>
<dbReference type="GO" id="GO:0060326">
    <property type="term" value="P:cell chemotaxis"/>
    <property type="evidence" value="ECO:0007669"/>
    <property type="project" value="TreeGrafter"/>
</dbReference>
<evidence type="ECO:0000256" key="12">
    <source>
        <dbReference type="ARBA" id="ARBA00023136"/>
    </source>
</evidence>
<evidence type="ECO:0000256" key="11">
    <source>
        <dbReference type="ARBA" id="ARBA00023040"/>
    </source>
</evidence>
<feature type="domain" description="Galectin" evidence="22">
    <location>
        <begin position="23"/>
        <end position="153"/>
    </location>
</feature>
<evidence type="ECO:0000256" key="9">
    <source>
        <dbReference type="ARBA" id="ARBA00022857"/>
    </source>
</evidence>
<dbReference type="InterPro" id="IPR013320">
    <property type="entry name" value="ConA-like_dom_sf"/>
</dbReference>
<dbReference type="GO" id="GO:0006954">
    <property type="term" value="P:inflammatory response"/>
    <property type="evidence" value="ECO:0007669"/>
    <property type="project" value="InterPro"/>
</dbReference>
<dbReference type="Gene3D" id="1.20.1070.10">
    <property type="entry name" value="Rhodopsin 7-helix transmembrane proteins"/>
    <property type="match status" value="2"/>
</dbReference>
<comment type="caution">
    <text evidence="23">The sequence shown here is derived from an EMBL/GenBank/DDBJ whole genome shotgun (WGS) entry which is preliminary data.</text>
</comment>
<keyword evidence="4" id="KW-0145">Chemotaxis</keyword>
<evidence type="ECO:0000256" key="7">
    <source>
        <dbReference type="ARBA" id="ARBA00022692"/>
    </source>
</evidence>
<dbReference type="GO" id="GO:0006955">
    <property type="term" value="P:immune response"/>
    <property type="evidence" value="ECO:0007669"/>
    <property type="project" value="TreeGrafter"/>
</dbReference>
<dbReference type="Pfam" id="PF00106">
    <property type="entry name" value="adh_short"/>
    <property type="match status" value="1"/>
</dbReference>
<dbReference type="PRINTS" id="PR01532">
    <property type="entry name" value="CXCCHMKINER3"/>
</dbReference>
<dbReference type="CDD" id="cd00070">
    <property type="entry name" value="GLECT"/>
    <property type="match status" value="1"/>
</dbReference>
<evidence type="ECO:0000259" key="22">
    <source>
        <dbReference type="PROSITE" id="PS51304"/>
    </source>
</evidence>
<evidence type="ECO:0000256" key="8">
    <source>
        <dbReference type="ARBA" id="ARBA00022734"/>
    </source>
</evidence>
<keyword evidence="16 18" id="KW-0807">Transducer</keyword>
<keyword evidence="8" id="KW-0430">Lectin</keyword>
<dbReference type="PROSITE" id="PS51304">
    <property type="entry name" value="GALECTIN"/>
    <property type="match status" value="1"/>
</dbReference>
<dbReference type="Pfam" id="PF00337">
    <property type="entry name" value="Gal-bind_lectin"/>
    <property type="match status" value="1"/>
</dbReference>
<dbReference type="PROSITE" id="PS00237">
    <property type="entry name" value="G_PROTEIN_RECEP_F1_1"/>
    <property type="match status" value="2"/>
</dbReference>
<keyword evidence="14 18" id="KW-0675">Receptor</keyword>
<dbReference type="CDD" id="cd14984">
    <property type="entry name" value="7tmA_Chemokine_R"/>
    <property type="match status" value="1"/>
</dbReference>
<dbReference type="Gene3D" id="3.40.50.720">
    <property type="entry name" value="NAD(P)-binding Rossmann-like Domain"/>
    <property type="match status" value="1"/>
</dbReference>
<keyword evidence="9" id="KW-0521">NADP</keyword>
<dbReference type="GO" id="GO:0019957">
    <property type="term" value="F:C-C chemokine binding"/>
    <property type="evidence" value="ECO:0007669"/>
    <property type="project" value="TreeGrafter"/>
</dbReference>
<dbReference type="AlphaFoldDB" id="A0A9Q1AQL9"/>
<comment type="similarity">
    <text evidence="18">Belongs to the G-protein coupled receptor 1 family.</text>
</comment>
<dbReference type="GO" id="GO:0016493">
    <property type="term" value="F:C-C chemokine receptor activity"/>
    <property type="evidence" value="ECO:0007669"/>
    <property type="project" value="TreeGrafter"/>
</dbReference>
<comment type="subcellular location">
    <subcellularLocation>
        <location evidence="1">Cell membrane</location>
        <topology evidence="1">Multi-pass membrane protein</topology>
    </subcellularLocation>
</comment>
<keyword evidence="11 18" id="KW-0297">G-protein coupled receptor</keyword>
<dbReference type="PRINTS" id="PR00237">
    <property type="entry name" value="GPCRRHODOPSN"/>
</dbReference>
<evidence type="ECO:0000256" key="10">
    <source>
        <dbReference type="ARBA" id="ARBA00022989"/>
    </source>
</evidence>
<reference evidence="23" key="1">
    <citation type="journal article" date="2023" name="DNA Res.">
        <title>Chromosome-level genome assembly of Phrynocephalus forsythii using third-generation DNA sequencing and Hi-C analysis.</title>
        <authorList>
            <person name="Qi Y."/>
            <person name="Zhao W."/>
            <person name="Zhao Y."/>
            <person name="Niu C."/>
            <person name="Cao S."/>
            <person name="Zhang Y."/>
        </authorList>
    </citation>
    <scope>NUCLEOTIDE SEQUENCE</scope>
    <source>
        <tissue evidence="23">Muscle</tissue>
    </source>
</reference>
<dbReference type="GO" id="GO:0007204">
    <property type="term" value="P:positive regulation of cytosolic calcium ion concentration"/>
    <property type="evidence" value="ECO:0007669"/>
    <property type="project" value="TreeGrafter"/>
</dbReference>
<dbReference type="FunFam" id="3.40.50.720:FF:000137">
    <property type="entry name" value="Hydroxysteroid (17-beta) dehydrogenase 3"/>
    <property type="match status" value="1"/>
</dbReference>
<dbReference type="Gene3D" id="2.60.120.200">
    <property type="match status" value="1"/>
</dbReference>
<evidence type="ECO:0000259" key="21">
    <source>
        <dbReference type="PROSITE" id="PS50262"/>
    </source>
</evidence>
<evidence type="ECO:0000256" key="13">
    <source>
        <dbReference type="ARBA" id="ARBA00023157"/>
    </source>
</evidence>
<feature type="transmembrane region" description="Helical" evidence="20">
    <location>
        <begin position="807"/>
        <end position="827"/>
    </location>
</feature>
<dbReference type="InterPro" id="IPR036291">
    <property type="entry name" value="NAD(P)-bd_dom_sf"/>
</dbReference>
<evidence type="ECO:0000256" key="18">
    <source>
        <dbReference type="RuleBase" id="RU000688"/>
    </source>
</evidence>
<feature type="transmembrane region" description="Helical" evidence="20">
    <location>
        <begin position="938"/>
        <end position="960"/>
    </location>
</feature>
<feature type="transmembrane region" description="Helical" evidence="20">
    <location>
        <begin position="1022"/>
        <end position="1042"/>
    </location>
</feature>
<dbReference type="GO" id="GO:0030246">
    <property type="term" value="F:carbohydrate binding"/>
    <property type="evidence" value="ECO:0007669"/>
    <property type="project" value="UniProtKB-KW"/>
</dbReference>
<dbReference type="InterPro" id="IPR017452">
    <property type="entry name" value="GPCR_Rhodpsn_7TM"/>
</dbReference>
<feature type="transmembrane region" description="Helical" evidence="20">
    <location>
        <begin position="882"/>
        <end position="902"/>
    </location>
</feature>
<protein>
    <recommendedName>
        <fullName evidence="2">C-X-C chemokine receptor type 3</fullName>
    </recommendedName>
    <alternativeName>
        <fullName evidence="17">Interferon-inducible protein 10 receptor</fullName>
    </alternativeName>
</protein>
<dbReference type="PANTHER" id="PTHR10489">
    <property type="entry name" value="CELL ADHESION MOLECULE"/>
    <property type="match status" value="1"/>
</dbReference>
<dbReference type="GO" id="GO:0016494">
    <property type="term" value="F:C-X-C chemokine receptor activity"/>
    <property type="evidence" value="ECO:0007669"/>
    <property type="project" value="InterPro"/>
</dbReference>
<keyword evidence="24" id="KW-1185">Reference proteome</keyword>
<evidence type="ECO:0000313" key="24">
    <source>
        <dbReference type="Proteomes" id="UP001142489"/>
    </source>
</evidence>